<dbReference type="SMART" id="SM00369">
    <property type="entry name" value="LRR_TYP"/>
    <property type="match status" value="4"/>
</dbReference>
<evidence type="ECO:0000313" key="5">
    <source>
        <dbReference type="Proteomes" id="UP000235965"/>
    </source>
</evidence>
<dbReference type="Pfam" id="PF13855">
    <property type="entry name" value="LRR_8"/>
    <property type="match status" value="1"/>
</dbReference>
<evidence type="ECO:0000313" key="4">
    <source>
        <dbReference type="EMBL" id="PNF38826.1"/>
    </source>
</evidence>
<dbReference type="GO" id="GO:0005886">
    <property type="term" value="C:plasma membrane"/>
    <property type="evidence" value="ECO:0007669"/>
    <property type="project" value="TreeGrafter"/>
</dbReference>
<accession>A0A2J7RDB6</accession>
<name>A0A2J7RDB6_9NEOP</name>
<keyword evidence="2" id="KW-0732">Signal</keyword>
<dbReference type="Gene3D" id="3.80.10.10">
    <property type="entry name" value="Ribonuclease Inhibitor"/>
    <property type="match status" value="2"/>
</dbReference>
<dbReference type="OrthoDB" id="6343311at2759"/>
<dbReference type="EMBL" id="NEVH01005291">
    <property type="protein sequence ID" value="PNF38825.1"/>
    <property type="molecule type" value="Genomic_DNA"/>
</dbReference>
<dbReference type="EMBL" id="NEVH01005291">
    <property type="protein sequence ID" value="PNF38826.1"/>
    <property type="molecule type" value="Genomic_DNA"/>
</dbReference>
<dbReference type="STRING" id="105785.A0A2J7RDB6"/>
<dbReference type="PANTHER" id="PTHR24369">
    <property type="entry name" value="ANTIGEN BSP, PUTATIVE-RELATED"/>
    <property type="match status" value="1"/>
</dbReference>
<dbReference type="FunCoup" id="A0A2J7RDB6">
    <property type="interactions" value="27"/>
</dbReference>
<dbReference type="PROSITE" id="PS51257">
    <property type="entry name" value="PROKAR_LIPOPROTEIN"/>
    <property type="match status" value="1"/>
</dbReference>
<dbReference type="InterPro" id="IPR032675">
    <property type="entry name" value="LRR_dom_sf"/>
</dbReference>
<evidence type="ECO:0000256" key="3">
    <source>
        <dbReference type="ARBA" id="ARBA00022737"/>
    </source>
</evidence>
<dbReference type="Proteomes" id="UP000235965">
    <property type="component" value="Unassembled WGS sequence"/>
</dbReference>
<dbReference type="InterPro" id="IPR050541">
    <property type="entry name" value="LRR_TM_domain-containing"/>
</dbReference>
<evidence type="ECO:0000256" key="1">
    <source>
        <dbReference type="ARBA" id="ARBA00022614"/>
    </source>
</evidence>
<dbReference type="InterPro" id="IPR003591">
    <property type="entry name" value="Leu-rich_rpt_typical-subtyp"/>
</dbReference>
<proteinExistence type="predicted"/>
<dbReference type="InParanoid" id="A0A2J7RDB6"/>
<keyword evidence="5" id="KW-1185">Reference proteome</keyword>
<dbReference type="AlphaFoldDB" id="A0A2J7RDB6"/>
<organism evidence="4 5">
    <name type="scientific">Cryptotermes secundus</name>
    <dbReference type="NCBI Taxonomy" id="105785"/>
    <lineage>
        <taxon>Eukaryota</taxon>
        <taxon>Metazoa</taxon>
        <taxon>Ecdysozoa</taxon>
        <taxon>Arthropoda</taxon>
        <taxon>Hexapoda</taxon>
        <taxon>Insecta</taxon>
        <taxon>Pterygota</taxon>
        <taxon>Neoptera</taxon>
        <taxon>Polyneoptera</taxon>
        <taxon>Dictyoptera</taxon>
        <taxon>Blattodea</taxon>
        <taxon>Blattoidea</taxon>
        <taxon>Termitoidae</taxon>
        <taxon>Kalotermitidae</taxon>
        <taxon>Cryptotermitinae</taxon>
        <taxon>Cryptotermes</taxon>
    </lineage>
</organism>
<reference evidence="4 5" key="1">
    <citation type="submission" date="2017-12" db="EMBL/GenBank/DDBJ databases">
        <title>Hemimetabolous genomes reveal molecular basis of termite eusociality.</title>
        <authorList>
            <person name="Harrison M.C."/>
            <person name="Jongepier E."/>
            <person name="Robertson H.M."/>
            <person name="Arning N."/>
            <person name="Bitard-Feildel T."/>
            <person name="Chao H."/>
            <person name="Childers C.P."/>
            <person name="Dinh H."/>
            <person name="Doddapaneni H."/>
            <person name="Dugan S."/>
            <person name="Gowin J."/>
            <person name="Greiner C."/>
            <person name="Han Y."/>
            <person name="Hu H."/>
            <person name="Hughes D.S.T."/>
            <person name="Huylmans A.-K."/>
            <person name="Kemena C."/>
            <person name="Kremer L.P.M."/>
            <person name="Lee S.L."/>
            <person name="Lopez-Ezquerra A."/>
            <person name="Mallet L."/>
            <person name="Monroy-Kuhn J.M."/>
            <person name="Moser A."/>
            <person name="Murali S.C."/>
            <person name="Muzny D.M."/>
            <person name="Otani S."/>
            <person name="Piulachs M.-D."/>
            <person name="Poelchau M."/>
            <person name="Qu J."/>
            <person name="Schaub F."/>
            <person name="Wada-Katsumata A."/>
            <person name="Worley K.C."/>
            <person name="Xie Q."/>
            <person name="Ylla G."/>
            <person name="Poulsen M."/>
            <person name="Gibbs R.A."/>
            <person name="Schal C."/>
            <person name="Richards S."/>
            <person name="Belles X."/>
            <person name="Korb J."/>
            <person name="Bornberg-Bauer E."/>
        </authorList>
    </citation>
    <scope>NUCLEOTIDE SEQUENCE [LARGE SCALE GENOMIC DNA]</scope>
    <source>
        <tissue evidence="4">Whole body</tissue>
    </source>
</reference>
<keyword evidence="3" id="KW-0677">Repeat</keyword>
<comment type="caution">
    <text evidence="4">The sequence shown here is derived from an EMBL/GenBank/DDBJ whole genome shotgun (WGS) entry which is preliminary data.</text>
</comment>
<dbReference type="PANTHER" id="PTHR24369:SF210">
    <property type="entry name" value="CHAOPTIN-RELATED"/>
    <property type="match status" value="1"/>
</dbReference>
<dbReference type="SUPFAM" id="SSF52047">
    <property type="entry name" value="RNI-like"/>
    <property type="match status" value="1"/>
</dbReference>
<keyword evidence="1" id="KW-0433">Leucine-rich repeat</keyword>
<evidence type="ECO:0000256" key="2">
    <source>
        <dbReference type="ARBA" id="ARBA00022729"/>
    </source>
</evidence>
<gene>
    <name evidence="4" type="ORF">B7P43_G10188</name>
</gene>
<evidence type="ECO:0008006" key="6">
    <source>
        <dbReference type="Google" id="ProtNLM"/>
    </source>
</evidence>
<dbReference type="InterPro" id="IPR001611">
    <property type="entry name" value="Leu-rich_rpt"/>
</dbReference>
<sequence length="467" mass="52938">MKILDLMETLLFPKNIRCWILILGWTVVIVTSCPPDTKCKRYILDASKNLRVACSGGLHGKFLTGVRRQVRELTLCHWPNSSFDPQIIQFRFPELRNLTLRDSDVSQLKEFGGELKELQELNVSGLRLDSVVDSTFSRLKKLRVLDLRGNNLKQLGHSVLASPPALREVFLSGNPWDCSNDLMWLVDEGRNESMARRVVDRDKMICNNETYPKKPVLPIMGMLKTLQAECPTVPPANCTCHMDYVAPDPDGVTLRPVTTINCSYRGLVSLPERLPSVTTTLLVKGNQISSLKPLVSNPHYRDVLDVFLDDNQIHSIESLEGADWLLNFRVLSLRNNQLTQVLTYALDNALQRNRNAAIVYLGNNPWICDCLFTPTFQDFIIKYRKLVKDIDDVRCASVHGDENSLTQIQALSRSTVCREPSEYLIQPLDLLNGILASLIVLVVGKLIYDYWSFKKTGKLPWLVAKMP</sequence>
<protein>
    <recommendedName>
        <fullName evidence="6">Protein singed wings 2</fullName>
    </recommendedName>
</protein>